<dbReference type="SMART" id="SM00320">
    <property type="entry name" value="WD40"/>
    <property type="match status" value="3"/>
</dbReference>
<keyword evidence="1" id="KW-0853">WD repeat</keyword>
<proteinExistence type="predicted"/>
<dbReference type="Gene3D" id="2.130.10.10">
    <property type="entry name" value="YVTN repeat-like/Quinoprotein amine dehydrogenase"/>
    <property type="match status" value="2"/>
</dbReference>
<protein>
    <submittedName>
        <fullName evidence="2">Uncharacterized protein</fullName>
    </submittedName>
</protein>
<dbReference type="Proteomes" id="UP000574390">
    <property type="component" value="Unassembled WGS sequence"/>
</dbReference>
<dbReference type="InterPro" id="IPR015943">
    <property type="entry name" value="WD40/YVTN_repeat-like_dom_sf"/>
</dbReference>
<dbReference type="PANTHER" id="PTHR44464">
    <property type="entry name" value="WD REPEAT-CONTAINING PROTEIN 17"/>
    <property type="match status" value="1"/>
</dbReference>
<dbReference type="EMBL" id="JABANM010021804">
    <property type="protein sequence ID" value="KAF4720619.1"/>
    <property type="molecule type" value="Genomic_DNA"/>
</dbReference>
<feature type="non-terminal residue" evidence="2">
    <location>
        <position position="501"/>
    </location>
</feature>
<feature type="repeat" description="WD" evidence="1">
    <location>
        <begin position="29"/>
        <end position="74"/>
    </location>
</feature>
<dbReference type="InterPro" id="IPR036322">
    <property type="entry name" value="WD40_repeat_dom_sf"/>
</dbReference>
<dbReference type="PROSITE" id="PS50082">
    <property type="entry name" value="WD_REPEATS_2"/>
    <property type="match status" value="1"/>
</dbReference>
<evidence type="ECO:0000313" key="2">
    <source>
        <dbReference type="EMBL" id="KAF4720619.1"/>
    </source>
</evidence>
<evidence type="ECO:0000313" key="3">
    <source>
        <dbReference type="Proteomes" id="UP000574390"/>
    </source>
</evidence>
<organism evidence="2 3">
    <name type="scientific">Perkinsus olseni</name>
    <name type="common">Perkinsus atlanticus</name>
    <dbReference type="NCBI Taxonomy" id="32597"/>
    <lineage>
        <taxon>Eukaryota</taxon>
        <taxon>Sar</taxon>
        <taxon>Alveolata</taxon>
        <taxon>Perkinsozoa</taxon>
        <taxon>Perkinsea</taxon>
        <taxon>Perkinsida</taxon>
        <taxon>Perkinsidae</taxon>
        <taxon>Perkinsus</taxon>
    </lineage>
</organism>
<reference evidence="2 3" key="1">
    <citation type="submission" date="2020-04" db="EMBL/GenBank/DDBJ databases">
        <title>Perkinsus olseni comparative genomics.</title>
        <authorList>
            <person name="Bogema D.R."/>
        </authorList>
    </citation>
    <scope>NUCLEOTIDE SEQUENCE [LARGE SCALE GENOMIC DNA]</scope>
    <source>
        <strain evidence="2">ATCC PRA-205</strain>
    </source>
</reference>
<dbReference type="SUPFAM" id="SSF50978">
    <property type="entry name" value="WD40 repeat-like"/>
    <property type="match status" value="1"/>
</dbReference>
<comment type="caution">
    <text evidence="2">The sequence shown here is derived from an EMBL/GenBank/DDBJ whole genome shotgun (WGS) entry which is preliminary data.</text>
</comment>
<gene>
    <name evidence="2" type="ORF">FOZ62_025656</name>
</gene>
<evidence type="ECO:0000256" key="1">
    <source>
        <dbReference type="PROSITE-ProRule" id="PRU00221"/>
    </source>
</evidence>
<dbReference type="Pfam" id="PF00400">
    <property type="entry name" value="WD40"/>
    <property type="match status" value="2"/>
</dbReference>
<accession>A0A7J6RIG5</accession>
<dbReference type="AlphaFoldDB" id="A0A7J6RIG5"/>
<dbReference type="InterPro" id="IPR001680">
    <property type="entry name" value="WD40_rpt"/>
</dbReference>
<dbReference type="PANTHER" id="PTHR44464:SF1">
    <property type="entry name" value="WD REPEAT-CONTAINING PROTEIN 17"/>
    <property type="match status" value="1"/>
</dbReference>
<name>A0A7J6RIG5_PEROL</name>
<sequence length="501" mass="54281">PRSGWIAFARTDGNALVVDQLQGGRTVAVLDHHSPVFGVAWAPFAEGSSPQLCTAAFDGVVRVWSISPTNGVARISHCLNGHEGKAFNVLPHPLLRDILASGGDDSTVRRLLSAHPVSSLAKATTAVLPSCTLDQSLVVFPCPRVPSSSPRSPVQSPRNGMAPRSPDCAAVRQLGWQVPLQQQPLLRALVGTIRVWDVPTGCCIHVHCDHAADVYGLASHPSRPFLFISTSRDSTIKLSTTEWLCRLPVVCALFAEDPLAELASCIPTDDRDAILREFLDCSPEALPGKPVPYTSLYGSGSARLLERLRSRDRDPLSDAVDILSFFVYRRGVEDIADVIRGLLGVARQHDGPGEYVHEKDLEAACSSRAYNALAAATTTPSVVGIGAPRLQGARGHLSVMPQSRRSLSRAAELFLVNGDIRNYCETLARGRRWEAAIAVAPAVSLQYWQELCDRYVDRMKLSESSHSPGGRDEALPYLIAAGNRDEISSFEEASDSHDRLH</sequence>